<dbReference type="HOGENOM" id="CLU_013985_19_1_9"/>
<proteinExistence type="predicted"/>
<dbReference type="InterPro" id="IPR000182">
    <property type="entry name" value="GNAT_dom"/>
</dbReference>
<feature type="domain" description="N-acetyltransferase" evidence="1">
    <location>
        <begin position="15"/>
        <end position="180"/>
    </location>
</feature>
<dbReference type="STRING" id="483937.AMQ84_29265"/>
<dbReference type="GO" id="GO:0016747">
    <property type="term" value="F:acyltransferase activity, transferring groups other than amino-acyl groups"/>
    <property type="evidence" value="ECO:0007669"/>
    <property type="project" value="InterPro"/>
</dbReference>
<dbReference type="RefSeq" id="WP_020433974.1">
    <property type="nucleotide sequence ID" value="NZ_AGBD01001834.1"/>
</dbReference>
<dbReference type="PROSITE" id="PS51186">
    <property type="entry name" value="GNAT"/>
    <property type="match status" value="1"/>
</dbReference>
<evidence type="ECO:0000313" key="3">
    <source>
        <dbReference type="Proteomes" id="UP000033163"/>
    </source>
</evidence>
<dbReference type="PANTHER" id="PTHR43415">
    <property type="entry name" value="SPERMIDINE N(1)-ACETYLTRANSFERASE"/>
    <property type="match status" value="1"/>
</dbReference>
<name>A0A0E4CWN4_9BACL</name>
<keyword evidence="2" id="KW-0687">Ribonucleoprotein</keyword>
<dbReference type="Pfam" id="PF00583">
    <property type="entry name" value="Acetyltransf_1"/>
    <property type="match status" value="1"/>
</dbReference>
<dbReference type="CDD" id="cd04301">
    <property type="entry name" value="NAT_SF"/>
    <property type="match status" value="1"/>
</dbReference>
<dbReference type="KEGG" id="pri:PRIO_3052"/>
<dbReference type="Gene3D" id="3.40.630.30">
    <property type="match status" value="1"/>
</dbReference>
<dbReference type="PATRIC" id="fig|1073571.4.peg.3253"/>
<sequence>MKIESRQYERGGKKVIIREAVPGDARLLSELRLQIDGETENLDREPGEALMTAADFEQLIRQDAARDRNLFLVAAVDGRLAAFCRCEGSRLKRMAHQAEFGIGVLQEYWGLGIGSHMLSASIAWAEACGLRKLTLKVLETNRNAIALYQKLGFTEEGLLKNDKLLSDGKYYNTVAMGRWR</sequence>
<evidence type="ECO:0000313" key="2">
    <source>
        <dbReference type="EMBL" id="CQR55455.1"/>
    </source>
</evidence>
<protein>
    <submittedName>
        <fullName evidence="2">Acetyltransferase, ribosomal protein N-acetylase</fullName>
    </submittedName>
</protein>
<dbReference type="InterPro" id="IPR016181">
    <property type="entry name" value="Acyl_CoA_acyltransferase"/>
</dbReference>
<keyword evidence="2" id="KW-0808">Transferase</keyword>
<dbReference type="SUPFAM" id="SSF55729">
    <property type="entry name" value="Acyl-CoA N-acyltransferases (Nat)"/>
    <property type="match status" value="1"/>
</dbReference>
<evidence type="ECO:0000259" key="1">
    <source>
        <dbReference type="PROSITE" id="PS51186"/>
    </source>
</evidence>
<accession>A0A0E4CWN4</accession>
<dbReference type="Proteomes" id="UP000033163">
    <property type="component" value="Chromosome I"/>
</dbReference>
<organism evidence="2 3">
    <name type="scientific">Paenibacillus riograndensis SBR5</name>
    <dbReference type="NCBI Taxonomy" id="1073571"/>
    <lineage>
        <taxon>Bacteria</taxon>
        <taxon>Bacillati</taxon>
        <taxon>Bacillota</taxon>
        <taxon>Bacilli</taxon>
        <taxon>Bacillales</taxon>
        <taxon>Paenibacillaceae</taxon>
        <taxon>Paenibacillus</taxon>
        <taxon>Paenibacillus sonchi group</taxon>
    </lineage>
</organism>
<dbReference type="PANTHER" id="PTHR43415:SF3">
    <property type="entry name" value="GNAT-FAMILY ACETYLTRANSFERASE"/>
    <property type="match status" value="1"/>
</dbReference>
<dbReference type="GO" id="GO:0005840">
    <property type="term" value="C:ribosome"/>
    <property type="evidence" value="ECO:0007669"/>
    <property type="project" value="UniProtKB-KW"/>
</dbReference>
<keyword evidence="2" id="KW-0689">Ribosomal protein</keyword>
<dbReference type="EMBL" id="LN831776">
    <property type="protein sequence ID" value="CQR55455.1"/>
    <property type="molecule type" value="Genomic_DNA"/>
</dbReference>
<gene>
    <name evidence="2" type="ORF">PRIO_3052</name>
</gene>
<dbReference type="AlphaFoldDB" id="A0A0E4CWN4"/>
<reference evidence="3" key="1">
    <citation type="submission" date="2015-03" db="EMBL/GenBank/DDBJ databases">
        <authorList>
            <person name="Wibberg D."/>
        </authorList>
    </citation>
    <scope>NUCLEOTIDE SEQUENCE [LARGE SCALE GENOMIC DNA]</scope>
</reference>